<keyword evidence="5" id="KW-0812">Transmembrane</keyword>
<evidence type="ECO:0000313" key="8">
    <source>
        <dbReference type="Proteomes" id="UP000248889"/>
    </source>
</evidence>
<reference evidence="7 8" key="1">
    <citation type="submission" date="2018-06" db="EMBL/GenBank/DDBJ databases">
        <title>Streptacidiphilus pinicola sp. nov., isolated from pine grove soil.</title>
        <authorList>
            <person name="Roh S.G."/>
            <person name="Park S."/>
            <person name="Kim M.-K."/>
            <person name="Yun B.-R."/>
            <person name="Park J."/>
            <person name="Kim M.J."/>
            <person name="Kim Y.S."/>
            <person name="Kim S.B."/>
        </authorList>
    </citation>
    <scope>NUCLEOTIDE SEQUENCE [LARGE SCALE GENOMIC DNA]</scope>
    <source>
        <strain evidence="7 8">MMS16-CNU450</strain>
    </source>
</reference>
<keyword evidence="3 7" id="KW-0808">Transferase</keyword>
<evidence type="ECO:0000256" key="3">
    <source>
        <dbReference type="ARBA" id="ARBA00022679"/>
    </source>
</evidence>
<evidence type="ECO:0000256" key="5">
    <source>
        <dbReference type="SAM" id="Phobius"/>
    </source>
</evidence>
<keyword evidence="2" id="KW-0328">Glycosyltransferase</keyword>
<protein>
    <submittedName>
        <fullName evidence="7">Bi-functional transferase/deacetylase</fullName>
    </submittedName>
</protein>
<organism evidence="7 8">
    <name type="scientific">Streptacidiphilus pinicola</name>
    <dbReference type="NCBI Taxonomy" id="2219663"/>
    <lineage>
        <taxon>Bacteria</taxon>
        <taxon>Bacillati</taxon>
        <taxon>Actinomycetota</taxon>
        <taxon>Actinomycetes</taxon>
        <taxon>Kitasatosporales</taxon>
        <taxon>Streptomycetaceae</taxon>
        <taxon>Streptacidiphilus</taxon>
    </lineage>
</organism>
<dbReference type="GO" id="GO:0016810">
    <property type="term" value="F:hydrolase activity, acting on carbon-nitrogen (but not peptide) bonds"/>
    <property type="evidence" value="ECO:0007669"/>
    <property type="project" value="InterPro"/>
</dbReference>
<feature type="transmembrane region" description="Helical" evidence="5">
    <location>
        <begin position="340"/>
        <end position="359"/>
    </location>
</feature>
<feature type="transmembrane region" description="Helical" evidence="5">
    <location>
        <begin position="32"/>
        <end position="50"/>
    </location>
</feature>
<dbReference type="PANTHER" id="PTHR43630:SF1">
    <property type="entry name" value="POLY-BETA-1,6-N-ACETYL-D-GLUCOSAMINE SYNTHASE"/>
    <property type="match status" value="1"/>
</dbReference>
<feature type="transmembrane region" description="Helical" evidence="5">
    <location>
        <begin position="655"/>
        <end position="675"/>
    </location>
</feature>
<dbReference type="Proteomes" id="UP000248889">
    <property type="component" value="Unassembled WGS sequence"/>
</dbReference>
<comment type="similarity">
    <text evidence="1">Belongs to the glycosyltransferase 2 family.</text>
</comment>
<dbReference type="CDD" id="cd06423">
    <property type="entry name" value="CESA_like"/>
    <property type="match status" value="1"/>
</dbReference>
<dbReference type="PANTHER" id="PTHR43630">
    <property type="entry name" value="POLY-BETA-1,6-N-ACETYL-D-GLUCOSAMINE SYNTHASE"/>
    <property type="match status" value="1"/>
</dbReference>
<proteinExistence type="inferred from homology"/>
<keyword evidence="5" id="KW-0472">Membrane</keyword>
<dbReference type="Gene3D" id="3.20.20.370">
    <property type="entry name" value="Glycoside hydrolase/deacetylase"/>
    <property type="match status" value="1"/>
</dbReference>
<dbReference type="Pfam" id="PF13641">
    <property type="entry name" value="Glyco_tranf_2_3"/>
    <property type="match status" value="1"/>
</dbReference>
<evidence type="ECO:0000256" key="2">
    <source>
        <dbReference type="ARBA" id="ARBA00022676"/>
    </source>
</evidence>
<evidence type="ECO:0000313" key="7">
    <source>
        <dbReference type="EMBL" id="RAG81171.1"/>
    </source>
</evidence>
<dbReference type="AlphaFoldDB" id="A0A2X0ICR0"/>
<keyword evidence="8" id="KW-1185">Reference proteome</keyword>
<dbReference type="PROSITE" id="PS51677">
    <property type="entry name" value="NODB"/>
    <property type="match status" value="1"/>
</dbReference>
<accession>A0A2X0ICR0</accession>
<dbReference type="GO" id="GO:0016757">
    <property type="term" value="F:glycosyltransferase activity"/>
    <property type="evidence" value="ECO:0007669"/>
    <property type="project" value="UniProtKB-KW"/>
</dbReference>
<feature type="domain" description="NodB homology" evidence="6">
    <location>
        <begin position="104"/>
        <end position="297"/>
    </location>
</feature>
<dbReference type="InterPro" id="IPR002509">
    <property type="entry name" value="NODB_dom"/>
</dbReference>
<dbReference type="Pfam" id="PF01522">
    <property type="entry name" value="Polysacc_deac_1"/>
    <property type="match status" value="1"/>
</dbReference>
<evidence type="ECO:0000256" key="1">
    <source>
        <dbReference type="ARBA" id="ARBA00006739"/>
    </source>
</evidence>
<dbReference type="EMBL" id="QKYN01000174">
    <property type="protein sequence ID" value="RAG81171.1"/>
    <property type="molecule type" value="Genomic_DNA"/>
</dbReference>
<feature type="transmembrane region" description="Helical" evidence="5">
    <location>
        <begin position="696"/>
        <end position="716"/>
    </location>
</feature>
<name>A0A2X0ICR0_9ACTN</name>
<feature type="region of interest" description="Disordered" evidence="4">
    <location>
        <begin position="1"/>
        <end position="24"/>
    </location>
</feature>
<evidence type="ECO:0000256" key="4">
    <source>
        <dbReference type="SAM" id="MobiDB-lite"/>
    </source>
</evidence>
<dbReference type="SUPFAM" id="SSF88713">
    <property type="entry name" value="Glycoside hydrolase/deacetylase"/>
    <property type="match status" value="1"/>
</dbReference>
<dbReference type="GO" id="GO:0005975">
    <property type="term" value="P:carbohydrate metabolic process"/>
    <property type="evidence" value="ECO:0007669"/>
    <property type="project" value="InterPro"/>
</dbReference>
<dbReference type="InterPro" id="IPR029044">
    <property type="entry name" value="Nucleotide-diphossugar_trans"/>
</dbReference>
<feature type="region of interest" description="Disordered" evidence="4">
    <location>
        <begin position="81"/>
        <end position="102"/>
    </location>
</feature>
<dbReference type="SUPFAM" id="SSF53448">
    <property type="entry name" value="Nucleotide-diphospho-sugar transferases"/>
    <property type="match status" value="1"/>
</dbReference>
<feature type="compositionally biased region" description="Basic and acidic residues" evidence="4">
    <location>
        <begin position="790"/>
        <end position="801"/>
    </location>
</feature>
<sequence length="801" mass="86705">MSNQPASSHPAASGGKSRRRRHATVRQVPLRTHWLLLGTMVVTLTLALLIEGYTQHMFGSTPDGAGMVQGPSGQVPASVGNGDPVISPQGGTGGTPRTARPRPGTIALTFDDGPDSKWTPQILAVLRRHHVNATFFEIGENVAENPDLARQVVADGNEIGVHTFTHPNLGLIPAWQRTLQLREAQLAIAGATGETTTLLRPPYSAGNDSVDDADWTAIQQAGREGYLTVLTTQDTEDWQRPGVAKIVKNGAVPGVKNGRLPTGQVLLMHDAGGDRSQSVTALDQLLTQYQAEGLTVGTVSATAGLAAPMTKASAVDHWLGLALIWVLLLSHWLLTVIGWFMIAAGVLSVLRAVVSVIAARRHKRMAAYGWGDPVTEPVTVIVPAYNESAGIEAAVRSLVAQDHPVEILVVDDGSSDGTADIAESLGLPGVRVIRKENGGKPSALNAGIAAASFDLLVMVDGDTVFEPDAVRKLIQPFADPRVGAVSGNAKVVNRGGLLGRWQHIEYVVGFNLDRRLFDLAECMPTVPGAVGGFRREALERVGGVAEDTLAEDTDLTMALCRDGWRVVYEEGAVAWTEAPASLGALWRQRYRWCYGTMQAMWKHRGAIVQRGAAGKLGRRGLGYLLLFQVLLPLLAPVVDIFALYGLVFLNPLHVIGLWLGFMLLQFLMGLYAFRLDGERAGPLWSLPLQQFVYRQLMYLVVIQSAVTAVAGVRLRWQRMERYGSLQAPTGLDTPVATYTHSTPGTRRTNIPIPPPPHHPNELAESWLAAAAGADRSEDYYEQPNYPYTEYDYRDRVGRPDL</sequence>
<gene>
    <name evidence="7" type="ORF">DN069_34300</name>
</gene>
<keyword evidence="5" id="KW-1133">Transmembrane helix</keyword>
<dbReference type="Gene3D" id="3.90.550.10">
    <property type="entry name" value="Spore Coat Polysaccharide Biosynthesis Protein SpsA, Chain A"/>
    <property type="match status" value="1"/>
</dbReference>
<dbReference type="RefSeq" id="WP_111507153.1">
    <property type="nucleotide sequence ID" value="NZ_QKYN01000174.1"/>
</dbReference>
<feature type="transmembrane region" description="Helical" evidence="5">
    <location>
        <begin position="623"/>
        <end position="649"/>
    </location>
</feature>
<feature type="region of interest" description="Disordered" evidence="4">
    <location>
        <begin position="777"/>
        <end position="801"/>
    </location>
</feature>
<dbReference type="InterPro" id="IPR011330">
    <property type="entry name" value="Glyco_hydro/deAcase_b/a-brl"/>
</dbReference>
<comment type="caution">
    <text evidence="7">The sequence shown here is derived from an EMBL/GenBank/DDBJ whole genome shotgun (WGS) entry which is preliminary data.</text>
</comment>
<evidence type="ECO:0000259" key="6">
    <source>
        <dbReference type="PROSITE" id="PS51677"/>
    </source>
</evidence>
<dbReference type="OrthoDB" id="9763050at2"/>